<keyword evidence="1" id="KW-0812">Transmembrane</keyword>
<keyword evidence="3" id="KW-1185">Reference proteome</keyword>
<feature type="transmembrane region" description="Helical" evidence="1">
    <location>
        <begin position="54"/>
        <end position="74"/>
    </location>
</feature>
<gene>
    <name evidence="2" type="ordered locus">TKWG_25260</name>
</gene>
<reference evidence="2 3" key="1">
    <citation type="journal article" date="2011" name="J. Bacteriol.">
        <title>Whole-genome shotgun sequencing of the sulfur-oxidizing chemoautotroph Tetrathiobacter kashmirensis.</title>
        <authorList>
            <person name="Ghosh W."/>
            <person name="George A."/>
            <person name="Agarwal A."/>
            <person name="Raj P."/>
            <person name="Alam M."/>
            <person name="Pyne P."/>
            <person name="Das Gupta S.K."/>
        </authorList>
    </citation>
    <scope>NUCLEOTIDE SEQUENCE [LARGE SCALE GENOMIC DNA]</scope>
    <source>
        <strain evidence="2 3">WT001</strain>
    </source>
</reference>
<keyword evidence="1" id="KW-1133">Transmembrane helix</keyword>
<accession>I3UHV3</accession>
<name>I3UHV3_ADVKW</name>
<protein>
    <submittedName>
        <fullName evidence="2">Uncharacterized protein</fullName>
    </submittedName>
</protein>
<evidence type="ECO:0000313" key="3">
    <source>
        <dbReference type="Proteomes" id="UP000005267"/>
    </source>
</evidence>
<evidence type="ECO:0000313" key="2">
    <source>
        <dbReference type="EMBL" id="AFK64591.1"/>
    </source>
</evidence>
<dbReference type="AlphaFoldDB" id="I3UHV3"/>
<reference evidence="3" key="2">
    <citation type="journal article" date="2013" name="PLoS ONE">
        <title>Genome implosion elicits host-confinement in Alcaligenaceae: evidence from the comparative genomics of Tetrathiobacter kashmirensis, a pathogen in the making.</title>
        <authorList>
            <person name="Ghosh W."/>
            <person name="Alam M."/>
            <person name="Roy C."/>
            <person name="Pyne P."/>
            <person name="George A."/>
            <person name="Chakraborty R."/>
            <person name="Majumder S."/>
            <person name="Agarwal A."/>
            <person name="Chakraborty S."/>
            <person name="Majumdar S."/>
            <person name="Gupta S.K."/>
        </authorList>
    </citation>
    <scope>NUCLEOTIDE SEQUENCE [LARGE SCALE GENOMIC DNA]</scope>
    <source>
        <strain evidence="3">WT001</strain>
    </source>
</reference>
<dbReference type="EMBL" id="CP003555">
    <property type="protein sequence ID" value="AFK64591.1"/>
    <property type="molecule type" value="Genomic_DNA"/>
</dbReference>
<organism evidence="2 3">
    <name type="scientific">Advenella kashmirensis (strain DSM 17095 / LMG 22695 / WT001)</name>
    <name type="common">Tetrathiobacter kashmirensis</name>
    <dbReference type="NCBI Taxonomy" id="1036672"/>
    <lineage>
        <taxon>Bacteria</taxon>
        <taxon>Pseudomonadati</taxon>
        <taxon>Pseudomonadota</taxon>
        <taxon>Betaproteobacteria</taxon>
        <taxon>Burkholderiales</taxon>
        <taxon>Alcaligenaceae</taxon>
    </lineage>
</organism>
<evidence type="ECO:0000256" key="1">
    <source>
        <dbReference type="SAM" id="Phobius"/>
    </source>
</evidence>
<sequence length="204" mass="22614">MAQRETSAAMSDPSLRLRPLVSLLLFLSAYSPLLIILVIKDIDLHSPIFFRSPVLSGIFLLIAVGSSVITLRAVKEIDGGLPVVITKAANRSGDMFGYTIPYMLTFMRIDLGDWQTVLSLAILLSILFIMAYRTQTVFINPILAIAGYMLIDCTFKRGEKETQAMVITRAPISAGDSCRLERLSHYLYIAAQPEPKQSGEQDEQ</sequence>
<proteinExistence type="predicted"/>
<feature type="transmembrane region" description="Helical" evidence="1">
    <location>
        <begin position="111"/>
        <end position="132"/>
    </location>
</feature>
<dbReference type="Proteomes" id="UP000005267">
    <property type="component" value="Chromosome"/>
</dbReference>
<feature type="transmembrane region" description="Helical" evidence="1">
    <location>
        <begin position="20"/>
        <end position="39"/>
    </location>
</feature>
<dbReference type="KEGG" id="aka:TKWG_25260"/>
<keyword evidence="1" id="KW-0472">Membrane</keyword>
<dbReference type="HOGENOM" id="CLU_117592_0_0_4"/>